<proteinExistence type="predicted"/>
<dbReference type="EMBL" id="JBHSIS010000020">
    <property type="protein sequence ID" value="MFC4857682.1"/>
    <property type="molecule type" value="Genomic_DNA"/>
</dbReference>
<organism evidence="2 3">
    <name type="scientific">Actinophytocola glycyrrhizae</name>
    <dbReference type="NCBI Taxonomy" id="2044873"/>
    <lineage>
        <taxon>Bacteria</taxon>
        <taxon>Bacillati</taxon>
        <taxon>Actinomycetota</taxon>
        <taxon>Actinomycetes</taxon>
        <taxon>Pseudonocardiales</taxon>
        <taxon>Pseudonocardiaceae</taxon>
    </lineage>
</organism>
<evidence type="ECO:0000256" key="1">
    <source>
        <dbReference type="SAM" id="Coils"/>
    </source>
</evidence>
<dbReference type="RefSeq" id="WP_378059670.1">
    <property type="nucleotide sequence ID" value="NZ_JBHSIS010000020.1"/>
</dbReference>
<comment type="caution">
    <text evidence="2">The sequence shown here is derived from an EMBL/GenBank/DDBJ whole genome shotgun (WGS) entry which is preliminary data.</text>
</comment>
<keyword evidence="1" id="KW-0175">Coiled coil</keyword>
<accession>A0ABV9S913</accession>
<feature type="coiled-coil region" evidence="1">
    <location>
        <begin position="134"/>
        <end position="161"/>
    </location>
</feature>
<protein>
    <recommendedName>
        <fullName evidence="4">DUF222 domain-containing protein</fullName>
    </recommendedName>
</protein>
<dbReference type="Proteomes" id="UP001595859">
    <property type="component" value="Unassembled WGS sequence"/>
</dbReference>
<keyword evidence="3" id="KW-1185">Reference proteome</keyword>
<reference evidence="3" key="1">
    <citation type="journal article" date="2019" name="Int. J. Syst. Evol. Microbiol.">
        <title>The Global Catalogue of Microorganisms (GCM) 10K type strain sequencing project: providing services to taxonomists for standard genome sequencing and annotation.</title>
        <authorList>
            <consortium name="The Broad Institute Genomics Platform"/>
            <consortium name="The Broad Institute Genome Sequencing Center for Infectious Disease"/>
            <person name="Wu L."/>
            <person name="Ma J."/>
        </authorList>
    </citation>
    <scope>NUCLEOTIDE SEQUENCE [LARGE SCALE GENOMIC DNA]</scope>
    <source>
        <strain evidence="3">ZS-22-S1</strain>
    </source>
</reference>
<name>A0ABV9S913_9PSEU</name>
<evidence type="ECO:0000313" key="2">
    <source>
        <dbReference type="EMBL" id="MFC4857682.1"/>
    </source>
</evidence>
<evidence type="ECO:0008006" key="4">
    <source>
        <dbReference type="Google" id="ProtNLM"/>
    </source>
</evidence>
<evidence type="ECO:0000313" key="3">
    <source>
        <dbReference type="Proteomes" id="UP001595859"/>
    </source>
</evidence>
<gene>
    <name evidence="2" type="ORF">ACFPCV_29640</name>
</gene>
<sequence length="176" mass="18712">MDANPDATTLLGIYLNDHLAGATGGAALATRLARAERGGPLGETLARLAGEIDEDRTALIDMMAALGVPIRRYKTLAALAAERVARLKPNGRLVTRSPLSRVVELEAMRLGVEGKGAAWRTLRVRAETDARLDVARLDALISRARSQIDELERLRVRAVAEAFGGEVEHGAAAGSP</sequence>